<keyword evidence="6" id="KW-0238">DNA-binding</keyword>
<evidence type="ECO:0000256" key="1">
    <source>
        <dbReference type="ARBA" id="ARBA00004436"/>
    </source>
</evidence>
<keyword evidence="8" id="KW-0234">DNA repair</keyword>
<dbReference type="Proteomes" id="UP000318582">
    <property type="component" value="Unassembled WGS sequence"/>
</dbReference>
<evidence type="ECO:0000256" key="7">
    <source>
        <dbReference type="ARBA" id="ARBA00023128"/>
    </source>
</evidence>
<dbReference type="PANTHER" id="PTHR31404:SF0">
    <property type="entry name" value="MITOCHONDRIAL GENOME MAINTENANCE PROTEIN MGM101"/>
    <property type="match status" value="1"/>
</dbReference>
<dbReference type="AlphaFoldDB" id="A0A507DWS0"/>
<evidence type="ECO:0000256" key="6">
    <source>
        <dbReference type="ARBA" id="ARBA00023125"/>
    </source>
</evidence>
<dbReference type="GO" id="GO:0003697">
    <property type="term" value="F:single-stranded DNA binding"/>
    <property type="evidence" value="ECO:0007669"/>
    <property type="project" value="InterPro"/>
</dbReference>
<accession>A0A507DWS0</accession>
<reference evidence="11 12" key="1">
    <citation type="journal article" date="2019" name="Sci. Rep.">
        <title>Comparative genomics of chytrid fungi reveal insights into the obligate biotrophic and pathogenic lifestyle of Synchytrium endobioticum.</title>
        <authorList>
            <person name="van de Vossenberg B.T.L.H."/>
            <person name="Warris S."/>
            <person name="Nguyen H.D.T."/>
            <person name="van Gent-Pelzer M.P.E."/>
            <person name="Joly D.L."/>
            <person name="van de Geest H.C."/>
            <person name="Bonants P.J.M."/>
            <person name="Smith D.S."/>
            <person name="Levesque C.A."/>
            <person name="van der Lee T.A.J."/>
        </authorList>
    </citation>
    <scope>NUCLEOTIDE SEQUENCE [LARGE SCALE GENOMIC DNA]</scope>
    <source>
        <strain evidence="11 12">CBS 809.83</strain>
    </source>
</reference>
<dbReference type="GO" id="GO:0036297">
    <property type="term" value="P:interstrand cross-link repair"/>
    <property type="evidence" value="ECO:0007669"/>
    <property type="project" value="TreeGrafter"/>
</dbReference>
<evidence type="ECO:0000256" key="3">
    <source>
        <dbReference type="ARBA" id="ARBA00013628"/>
    </source>
</evidence>
<keyword evidence="5" id="KW-0809">Transit peptide</keyword>
<protein>
    <recommendedName>
        <fullName evidence="3">Mitochondrial genome maintenance protein MGM101</fullName>
    </recommendedName>
</protein>
<dbReference type="EMBL" id="QEAQ01000115">
    <property type="protein sequence ID" value="TPX55320.1"/>
    <property type="molecule type" value="Genomic_DNA"/>
</dbReference>
<evidence type="ECO:0000256" key="9">
    <source>
        <dbReference type="ARBA" id="ARBA00023271"/>
    </source>
</evidence>
<gene>
    <name evidence="11" type="ORF">PhCBS80983_g05412</name>
</gene>
<dbReference type="InterPro" id="IPR009446">
    <property type="entry name" value="Mgm101"/>
</dbReference>
<evidence type="ECO:0000256" key="10">
    <source>
        <dbReference type="SAM" id="MobiDB-lite"/>
    </source>
</evidence>
<evidence type="ECO:0000256" key="5">
    <source>
        <dbReference type="ARBA" id="ARBA00022946"/>
    </source>
</evidence>
<sequence length="250" mass="27626">MSMSGPRLVLKLTARASAVARPFSTSTGSPLAPQANKPFQASFARPRSASSYMPREASKGPRVMRAAETTRGHVLPTDTLQFPGISELYQTGFATKPFSKEVAALLSRPVKPEELEIDKDRGYVYLKEQMYRDMLNEAFGADGWKLMPTTPFVTTKGDRTVYRGYMLQIDGRFVSETIGDWSVASAGGRSEAELKCDHAALVRVGKDLGIASELWDPSRADALRDAKWAPVWMSGDKGKKRVWTPKEMSK</sequence>
<comment type="caution">
    <text evidence="11">The sequence shown here is derived from an EMBL/GenBank/DDBJ whole genome shotgun (WGS) entry which is preliminary data.</text>
</comment>
<feature type="region of interest" description="Disordered" evidence="10">
    <location>
        <begin position="43"/>
        <end position="64"/>
    </location>
</feature>
<organism evidence="11 12">
    <name type="scientific">Powellomyces hirtus</name>
    <dbReference type="NCBI Taxonomy" id="109895"/>
    <lineage>
        <taxon>Eukaryota</taxon>
        <taxon>Fungi</taxon>
        <taxon>Fungi incertae sedis</taxon>
        <taxon>Chytridiomycota</taxon>
        <taxon>Chytridiomycota incertae sedis</taxon>
        <taxon>Chytridiomycetes</taxon>
        <taxon>Spizellomycetales</taxon>
        <taxon>Powellomycetaceae</taxon>
        <taxon>Powellomyces</taxon>
    </lineage>
</organism>
<dbReference type="Pfam" id="PF06420">
    <property type="entry name" value="Mgm101p"/>
    <property type="match status" value="1"/>
</dbReference>
<evidence type="ECO:0000256" key="8">
    <source>
        <dbReference type="ARBA" id="ARBA00023204"/>
    </source>
</evidence>
<keyword evidence="12" id="KW-1185">Reference proteome</keyword>
<dbReference type="GO" id="GO:0000262">
    <property type="term" value="C:mitochondrial chromosome"/>
    <property type="evidence" value="ECO:0007669"/>
    <property type="project" value="InterPro"/>
</dbReference>
<dbReference type="GO" id="GO:0000725">
    <property type="term" value="P:recombinational repair"/>
    <property type="evidence" value="ECO:0007669"/>
    <property type="project" value="TreeGrafter"/>
</dbReference>
<evidence type="ECO:0000313" key="12">
    <source>
        <dbReference type="Proteomes" id="UP000318582"/>
    </source>
</evidence>
<evidence type="ECO:0000256" key="4">
    <source>
        <dbReference type="ARBA" id="ARBA00022763"/>
    </source>
</evidence>
<comment type="subcellular location">
    <subcellularLocation>
        <location evidence="1">Mitochondrion matrix</location>
        <location evidence="1">Mitochondrion nucleoid</location>
    </subcellularLocation>
</comment>
<keyword evidence="4" id="KW-0227">DNA damage</keyword>
<keyword evidence="9" id="KW-1135">Mitochondrion nucleoid</keyword>
<comment type="similarity">
    <text evidence="2">Belongs to the MGM101 family.</text>
</comment>
<evidence type="ECO:0000256" key="2">
    <source>
        <dbReference type="ARBA" id="ARBA00007053"/>
    </source>
</evidence>
<proteinExistence type="inferred from homology"/>
<keyword evidence="7" id="KW-0496">Mitochondrion</keyword>
<name>A0A507DWS0_9FUNG</name>
<evidence type="ECO:0000313" key="11">
    <source>
        <dbReference type="EMBL" id="TPX55320.1"/>
    </source>
</evidence>
<dbReference type="PANTHER" id="PTHR31404">
    <property type="entry name" value="MITOCHONDRIAL GENOME MAINTENANCE PROTEIN MGM101"/>
    <property type="match status" value="1"/>
</dbReference>